<proteinExistence type="predicted"/>
<dbReference type="PANTHER" id="PTHR23324:SF83">
    <property type="entry name" value="SEC14-LIKE PROTEIN 2"/>
    <property type="match status" value="1"/>
</dbReference>
<dbReference type="AlphaFoldDB" id="A0A6S8CRS8"/>
<dbReference type="SUPFAM" id="SSF52087">
    <property type="entry name" value="CRAL/TRIO domain"/>
    <property type="match status" value="1"/>
</dbReference>
<protein>
    <recommendedName>
        <fullName evidence="6">CRAL-TRIO domain-containing protein</fullName>
    </recommendedName>
</protein>
<dbReference type="EMBL" id="HBIN01013011">
    <property type="protein sequence ID" value="CAE0439627.1"/>
    <property type="molecule type" value="Transcribed_RNA"/>
</dbReference>
<evidence type="ECO:0000259" key="3">
    <source>
        <dbReference type="PROSITE" id="PS50191"/>
    </source>
</evidence>
<dbReference type="Gene3D" id="2.30.29.30">
    <property type="entry name" value="Pleckstrin-homology domain (PH domain)/Phosphotyrosine-binding domain (PTB)"/>
    <property type="match status" value="1"/>
</dbReference>
<gene>
    <name evidence="4" type="ORF">ASTO00021_LOCUS9813</name>
    <name evidence="5" type="ORF">ASTO00021_LOCUS9817</name>
</gene>
<name>A0A6S8CRS8_9STRA</name>
<evidence type="ECO:0000256" key="1">
    <source>
        <dbReference type="SAM" id="MobiDB-lite"/>
    </source>
</evidence>
<dbReference type="Pfam" id="PF00650">
    <property type="entry name" value="CRAL_TRIO"/>
    <property type="match status" value="1"/>
</dbReference>
<evidence type="ECO:0000313" key="5">
    <source>
        <dbReference type="EMBL" id="CAE0439631.1"/>
    </source>
</evidence>
<evidence type="ECO:0000259" key="2">
    <source>
        <dbReference type="PROSITE" id="PS50003"/>
    </source>
</evidence>
<dbReference type="SUPFAM" id="SSF50729">
    <property type="entry name" value="PH domain-like"/>
    <property type="match status" value="1"/>
</dbReference>
<dbReference type="InterPro" id="IPR051064">
    <property type="entry name" value="SEC14/CRAL-TRIO_domain"/>
</dbReference>
<dbReference type="SMART" id="SM01100">
    <property type="entry name" value="CRAL_TRIO_N"/>
    <property type="match status" value="1"/>
</dbReference>
<dbReference type="PROSITE" id="PS50191">
    <property type="entry name" value="CRAL_TRIO"/>
    <property type="match status" value="1"/>
</dbReference>
<dbReference type="EMBL" id="HBIN01013015">
    <property type="protein sequence ID" value="CAE0439631.1"/>
    <property type="molecule type" value="Transcribed_RNA"/>
</dbReference>
<dbReference type="InterPro" id="IPR011993">
    <property type="entry name" value="PH-like_dom_sf"/>
</dbReference>
<dbReference type="InterPro" id="IPR001251">
    <property type="entry name" value="CRAL-TRIO_dom"/>
</dbReference>
<evidence type="ECO:0008006" key="6">
    <source>
        <dbReference type="Google" id="ProtNLM"/>
    </source>
</evidence>
<dbReference type="Pfam" id="PF00169">
    <property type="entry name" value="PH"/>
    <property type="match status" value="1"/>
</dbReference>
<dbReference type="InterPro" id="IPR011074">
    <property type="entry name" value="CRAL/TRIO_N_dom"/>
</dbReference>
<reference evidence="5" key="1">
    <citation type="submission" date="2021-01" db="EMBL/GenBank/DDBJ databases">
        <authorList>
            <person name="Corre E."/>
            <person name="Pelletier E."/>
            <person name="Niang G."/>
            <person name="Scheremetjew M."/>
            <person name="Finn R."/>
            <person name="Kale V."/>
            <person name="Holt S."/>
            <person name="Cochrane G."/>
            <person name="Meng A."/>
            <person name="Brown T."/>
            <person name="Cohen L."/>
        </authorList>
    </citation>
    <scope>NUCLEOTIDE SEQUENCE</scope>
    <source>
        <strain evidence="5">GSBS06</strain>
    </source>
</reference>
<organism evidence="5">
    <name type="scientific">Aplanochytrium stocchinoi</name>
    <dbReference type="NCBI Taxonomy" id="215587"/>
    <lineage>
        <taxon>Eukaryota</taxon>
        <taxon>Sar</taxon>
        <taxon>Stramenopiles</taxon>
        <taxon>Bigyra</taxon>
        <taxon>Labyrinthulomycetes</taxon>
        <taxon>Thraustochytrida</taxon>
        <taxon>Thraustochytriidae</taxon>
        <taxon>Aplanochytrium</taxon>
    </lineage>
</organism>
<feature type="domain" description="PH" evidence="2">
    <location>
        <begin position="87"/>
        <end position="214"/>
    </location>
</feature>
<feature type="compositionally biased region" description="Low complexity" evidence="1">
    <location>
        <begin position="36"/>
        <end position="53"/>
    </location>
</feature>
<dbReference type="PROSITE" id="PS50003">
    <property type="entry name" value="PH_DOMAIN"/>
    <property type="match status" value="1"/>
</dbReference>
<feature type="domain" description="CRAL-TRIO" evidence="3">
    <location>
        <begin position="615"/>
        <end position="751"/>
    </location>
</feature>
<dbReference type="InterPro" id="IPR036273">
    <property type="entry name" value="CRAL/TRIO_N_dom_sf"/>
</dbReference>
<evidence type="ECO:0000313" key="4">
    <source>
        <dbReference type="EMBL" id="CAE0439627.1"/>
    </source>
</evidence>
<sequence>MGPPPSSASSTSVPSHEGSIIQRKLSQALGKRRGSRGLSSSSNNKSKRWSNNGLLKSASKRWSNSRKKATADNPLFGPGQLDSLHNNVAHRGFLMAKYKNTWKRQWLVLHGSSLTVFKAEPQNTGDAMSLLVDTIETDQIKEVRIENLTIVLKMKSRKDNEKNPLTLETLVRQKSRAQQFLRGSNHGSVALRLFMAETQDEAREWIHALNDAASKRLEEQNGRVDSGESELNSELSVLESIQVRKQKREFFLSRLTITSAAEDMVVFEGKNIETTILKFNDKKKNKTPGHIRVKQLVGTLPKDGFRVEVEICERNGYPAGSGSSEIFRKDEVVEYDESKQNYDDSININFTVEEEYRVFLELERENLSATPKDSKAQAEAFILRLMLENDINLLYGAIYLTLQILFGILTRFSLVSVILALAPMYVLYDSQILPEIKHSLLEKFQPYFISSLLIKSKGDMEKGDHYRSDLSITEEEYELIDLFREECQDFFDDLEPGSMAYNIVDKYINTEYRLVRYLRARKYNFVKAKEMMKIAFDFRFENIPLDLVDKNPCPDWLLQYAGSPQFIELTKDRSLDRFPWYFRDKNNGNLAVIMRNGGIHWRKVLKKCNGDIALLISYGFWVLEFVMQDMDRLHEETKGEAPSYLTAVVDMAGFSFSNQLPLPQLIKLARSYLPKILIAYPELLQRVQIINAPRLFYTLWDAIYPLLPERVRSKFHIHGPGSKEKLFKWIETCLDKSDIPASYGGDLIIDGDEMCLDRVPAVGPFLPDKGESLLAKEK</sequence>
<dbReference type="InterPro" id="IPR036865">
    <property type="entry name" value="CRAL-TRIO_dom_sf"/>
</dbReference>
<accession>A0A6S8CRS8</accession>
<dbReference type="PANTHER" id="PTHR23324">
    <property type="entry name" value="SEC14 RELATED PROTEIN"/>
    <property type="match status" value="1"/>
</dbReference>
<dbReference type="CDD" id="cd00170">
    <property type="entry name" value="SEC14"/>
    <property type="match status" value="1"/>
</dbReference>
<feature type="region of interest" description="Disordered" evidence="1">
    <location>
        <begin position="1"/>
        <end position="79"/>
    </location>
</feature>
<dbReference type="SUPFAM" id="SSF46938">
    <property type="entry name" value="CRAL/TRIO N-terminal domain"/>
    <property type="match status" value="1"/>
</dbReference>
<dbReference type="Gene3D" id="3.40.525.10">
    <property type="entry name" value="CRAL-TRIO lipid binding domain"/>
    <property type="match status" value="1"/>
</dbReference>
<dbReference type="SMART" id="SM00516">
    <property type="entry name" value="SEC14"/>
    <property type="match status" value="1"/>
</dbReference>
<dbReference type="GO" id="GO:0005737">
    <property type="term" value="C:cytoplasm"/>
    <property type="evidence" value="ECO:0007669"/>
    <property type="project" value="TreeGrafter"/>
</dbReference>
<dbReference type="InterPro" id="IPR001849">
    <property type="entry name" value="PH_domain"/>
</dbReference>
<dbReference type="SMART" id="SM00233">
    <property type="entry name" value="PH"/>
    <property type="match status" value="1"/>
</dbReference>